<protein>
    <submittedName>
        <fullName evidence="2">Uncharacterized protein</fullName>
    </submittedName>
</protein>
<accession>A0A4D7JNF2</accession>
<evidence type="ECO:0000256" key="1">
    <source>
        <dbReference type="SAM" id="Phobius"/>
    </source>
</evidence>
<evidence type="ECO:0000313" key="2">
    <source>
        <dbReference type="EMBL" id="QCK14272.1"/>
    </source>
</evidence>
<feature type="transmembrane region" description="Helical" evidence="1">
    <location>
        <begin position="104"/>
        <end position="126"/>
    </location>
</feature>
<keyword evidence="1" id="KW-1133">Transmembrane helix</keyword>
<dbReference type="OrthoDB" id="122427at2"/>
<reference evidence="2 3" key="1">
    <citation type="submission" date="2018-04" db="EMBL/GenBank/DDBJ databases">
        <title>Complete genome uncultured novel isolate.</title>
        <authorList>
            <person name="Merlino G."/>
        </authorList>
    </citation>
    <scope>NUCLEOTIDE SEQUENCE [LARGE SCALE GENOMIC DNA]</scope>
    <source>
        <strain evidence="3">R1DC9</strain>
    </source>
</reference>
<dbReference type="Proteomes" id="UP000298616">
    <property type="component" value="Chromosome"/>
</dbReference>
<feature type="transmembrane region" description="Helical" evidence="1">
    <location>
        <begin position="41"/>
        <end position="59"/>
    </location>
</feature>
<dbReference type="EMBL" id="CP028923">
    <property type="protein sequence ID" value="QCK14272.1"/>
    <property type="molecule type" value="Genomic_DNA"/>
</dbReference>
<organism evidence="2 3">
    <name type="scientific">Mangrovivirga cuniculi</name>
    <dbReference type="NCBI Taxonomy" id="2715131"/>
    <lineage>
        <taxon>Bacteria</taxon>
        <taxon>Pseudomonadati</taxon>
        <taxon>Bacteroidota</taxon>
        <taxon>Cytophagia</taxon>
        <taxon>Cytophagales</taxon>
        <taxon>Mangrovivirgaceae</taxon>
        <taxon>Mangrovivirga</taxon>
    </lineage>
</organism>
<dbReference type="RefSeq" id="WP_137089862.1">
    <property type="nucleotide sequence ID" value="NZ_CP028923.1"/>
</dbReference>
<name>A0A4D7JNF2_9BACT</name>
<gene>
    <name evidence="2" type="ORF">DCC35_05695</name>
</gene>
<feature type="transmembrane region" description="Helical" evidence="1">
    <location>
        <begin position="66"/>
        <end position="84"/>
    </location>
</feature>
<keyword evidence="3" id="KW-1185">Reference proteome</keyword>
<proteinExistence type="predicted"/>
<keyword evidence="1" id="KW-0812">Transmembrane</keyword>
<dbReference type="AlphaFoldDB" id="A0A4D7JNF2"/>
<dbReference type="KEGG" id="fpf:DCC35_05695"/>
<evidence type="ECO:0000313" key="3">
    <source>
        <dbReference type="Proteomes" id="UP000298616"/>
    </source>
</evidence>
<sequence>MKKYSITVSVILFAFIVPFLEINDTHVFNPDWTPHAKIHEVWQLLTNTGIGIVCLWLIWGKNDTKLSTVLSLLVMGGFLVAFMIKGSYGGSMKYLDGSEKTLLGINIGILGFGLAFLWIVISYLPFFKSKD</sequence>
<keyword evidence="1" id="KW-0472">Membrane</keyword>